<evidence type="ECO:0000256" key="2">
    <source>
        <dbReference type="ARBA" id="ARBA00022679"/>
    </source>
</evidence>
<dbReference type="PIRSF" id="PIRSF004553">
    <property type="entry name" value="CHP00095"/>
    <property type="match status" value="1"/>
</dbReference>
<dbReference type="SUPFAM" id="SSF53335">
    <property type="entry name" value="S-adenosyl-L-methionine-dependent methyltransferases"/>
    <property type="match status" value="1"/>
</dbReference>
<dbReference type="InterPro" id="IPR029063">
    <property type="entry name" value="SAM-dependent_MTases_sf"/>
</dbReference>
<sequence>MRIIAGQRRGHKFDGPKGKATRPTSDLVRESLFNILGDSIEGLLVVDLFAGTGAVGLEALSRGASHAIFVERNRENVALIYRNIATLRYEDRGSVLTADAYRWVRGFEPIDDEPTAVFLDPPYQEFDKHADKVNQLLQHLVKKLPARSILVVESRGDLDETVLPDLDSWDVRQYGGTQVAVRFLGQDGESTDQAPPTLDGTVG</sequence>
<reference evidence="4" key="1">
    <citation type="submission" date="2024-05" db="EMBL/GenBank/DDBJ databases">
        <title>Planctomycetes of the genus Singulisphaera possess chitinolytic capabilities.</title>
        <authorList>
            <person name="Ivanova A."/>
        </authorList>
    </citation>
    <scope>NUCLEOTIDE SEQUENCE</scope>
    <source>
        <strain evidence="4">Ch08T</strain>
    </source>
</reference>
<dbReference type="PANTHER" id="PTHR43542">
    <property type="entry name" value="METHYLTRANSFERASE"/>
    <property type="match status" value="1"/>
</dbReference>
<dbReference type="RefSeq" id="WP_406700591.1">
    <property type="nucleotide sequence ID" value="NZ_CP155447.1"/>
</dbReference>
<dbReference type="AlphaFoldDB" id="A0AAU7CRJ2"/>
<proteinExistence type="predicted"/>
<keyword evidence="1 4" id="KW-0489">Methyltransferase</keyword>
<gene>
    <name evidence="4" type="primary">rsmD</name>
    <name evidence="4" type="ORF">V5E97_17475</name>
</gene>
<dbReference type="PANTHER" id="PTHR43542:SF1">
    <property type="entry name" value="METHYLTRANSFERASE"/>
    <property type="match status" value="1"/>
</dbReference>
<dbReference type="EC" id="2.1.1.171" evidence="4"/>
<protein>
    <submittedName>
        <fullName evidence="4">16S rRNA (Guanine(966)-N(2))-methyltransferase RsmD</fullName>
        <ecNumber evidence="4">2.1.1.171</ecNumber>
    </submittedName>
</protein>
<name>A0AAU7CRJ2_9BACT</name>
<dbReference type="GO" id="GO:0052913">
    <property type="term" value="F:16S rRNA (guanine(966)-N(2))-methyltransferase activity"/>
    <property type="evidence" value="ECO:0007669"/>
    <property type="project" value="UniProtKB-EC"/>
</dbReference>
<dbReference type="CDD" id="cd02440">
    <property type="entry name" value="AdoMet_MTases"/>
    <property type="match status" value="1"/>
</dbReference>
<dbReference type="Gene3D" id="3.40.50.150">
    <property type="entry name" value="Vaccinia Virus protein VP39"/>
    <property type="match status" value="1"/>
</dbReference>
<evidence type="ECO:0000256" key="3">
    <source>
        <dbReference type="SAM" id="MobiDB-lite"/>
    </source>
</evidence>
<dbReference type="NCBIfam" id="TIGR00095">
    <property type="entry name" value="16S rRNA (guanine(966)-N(2))-methyltransferase RsmD"/>
    <property type="match status" value="1"/>
</dbReference>
<feature type="region of interest" description="Disordered" evidence="3">
    <location>
        <begin position="1"/>
        <end position="23"/>
    </location>
</feature>
<evidence type="ECO:0000313" key="4">
    <source>
        <dbReference type="EMBL" id="XBH07751.1"/>
    </source>
</evidence>
<dbReference type="Pfam" id="PF03602">
    <property type="entry name" value="Cons_hypoth95"/>
    <property type="match status" value="1"/>
</dbReference>
<keyword evidence="2 4" id="KW-0808">Transferase</keyword>
<organism evidence="4">
    <name type="scientific">Singulisphaera sp. Ch08</name>
    <dbReference type="NCBI Taxonomy" id="3120278"/>
    <lineage>
        <taxon>Bacteria</taxon>
        <taxon>Pseudomonadati</taxon>
        <taxon>Planctomycetota</taxon>
        <taxon>Planctomycetia</taxon>
        <taxon>Isosphaerales</taxon>
        <taxon>Isosphaeraceae</taxon>
        <taxon>Singulisphaera</taxon>
    </lineage>
</organism>
<accession>A0AAU7CRJ2</accession>
<evidence type="ECO:0000256" key="1">
    <source>
        <dbReference type="ARBA" id="ARBA00022603"/>
    </source>
</evidence>
<dbReference type="EMBL" id="CP155447">
    <property type="protein sequence ID" value="XBH07751.1"/>
    <property type="molecule type" value="Genomic_DNA"/>
</dbReference>
<dbReference type="InterPro" id="IPR004398">
    <property type="entry name" value="RNA_MeTrfase_RsmD"/>
</dbReference>